<feature type="binding site" evidence="6">
    <location>
        <position position="344"/>
    </location>
    <ligand>
        <name>alpha-maltose 1-phosphate</name>
        <dbReference type="ChEBI" id="CHEBI:63576"/>
    </ligand>
</feature>
<dbReference type="Gene3D" id="2.60.40.10">
    <property type="entry name" value="Immunoglobulins"/>
    <property type="match status" value="1"/>
</dbReference>
<feature type="domain" description="Glycosyl hydrolase family 13 catalytic" evidence="8">
    <location>
        <begin position="197"/>
        <end position="546"/>
    </location>
</feature>
<feature type="binding site" evidence="6">
    <location>
        <position position="381"/>
    </location>
    <ligand>
        <name>alpha-maltose 1-phosphate</name>
        <dbReference type="ChEBI" id="CHEBI:63576"/>
    </ligand>
</feature>
<comment type="similarity">
    <text evidence="6">Belongs to the glycosyl hydrolase 13 family. GlgE subfamily.</text>
</comment>
<evidence type="ECO:0000256" key="3">
    <source>
        <dbReference type="ARBA" id="ARBA00022679"/>
    </source>
</evidence>
<gene>
    <name evidence="6" type="primary">glgE</name>
    <name evidence="9" type="ORF">B0I27_102367</name>
</gene>
<proteinExistence type="inferred from homology"/>
<feature type="binding site" evidence="6">
    <location>
        <position position="249"/>
    </location>
    <ligand>
        <name>alpha-maltose 1-phosphate</name>
        <dbReference type="ChEBI" id="CHEBI:63576"/>
    </ligand>
</feature>
<evidence type="ECO:0000313" key="9">
    <source>
        <dbReference type="EMBL" id="PRY54598.1"/>
    </source>
</evidence>
<dbReference type="Pfam" id="PF00128">
    <property type="entry name" value="Alpha-amylase"/>
    <property type="match status" value="1"/>
</dbReference>
<keyword evidence="4 6" id="KW-0119">Carbohydrate metabolism</keyword>
<dbReference type="Pfam" id="PF11896">
    <property type="entry name" value="GlgE_dom_N_S"/>
    <property type="match status" value="1"/>
</dbReference>
<dbReference type="Gene3D" id="3.20.20.80">
    <property type="entry name" value="Glycosidases"/>
    <property type="match status" value="1"/>
</dbReference>
<feature type="binding site" evidence="6">
    <location>
        <begin position="521"/>
        <end position="522"/>
    </location>
    <ligand>
        <name>alpha-maltose 1-phosphate</name>
        <dbReference type="ChEBI" id="CHEBI:63576"/>
    </ligand>
</feature>
<feature type="binding site" evidence="6">
    <location>
        <position position="309"/>
    </location>
    <ligand>
        <name>alpha-maltose 1-phosphate</name>
        <dbReference type="ChEBI" id="CHEBI:63576"/>
    </ligand>
</feature>
<dbReference type="SUPFAM" id="SSF51445">
    <property type="entry name" value="(Trans)glycosidases"/>
    <property type="match status" value="1"/>
</dbReference>
<evidence type="ECO:0000256" key="6">
    <source>
        <dbReference type="HAMAP-Rule" id="MF_02124"/>
    </source>
</evidence>
<sequence>MIDLNGRNRVVISNVSPMVEEGRYPAKSAEGEFVIISADVFSDGHDEIDASVLVQYPDTGEWREHDMDPSFNDRWSYRIKTEKIGKYSFVVQGWVDHYATWRKGLKKKYEAGQDLKVELLIGADLLAQALSKSTSGHKKLLNSWISTLKKTDNTEEAVMLALRDDVYQTIRQYKDKDLITVSSELIIETERKRAAYSTWYELFPRSAATAENAHGTFSDVKRLLPRVARMGFDVLYFPPIHPIGEKNRKGKNNSLSPVEGDPGSPWAIGNRTGGHKDIHPELGTLEDFKELIQEAKGQNIEIAMDIAYQCAPDHPYVQEHPQWFKWRPDGSVQYAENPPKKYEDILPINFETEDWENLWLELKSVIDYWIDKGVTIFRIDNPHTKAFPFWEWMIREVRLAHPEIIFLAEAFTRPRLMERLGKVGFNQSYTYFTWRNTKAEIEEYMNELTRSPMRYFFRPNFWPNTPDILPPALSSGGENAHIMRLILAATLSSSYGIYGPVYEFGINDPHPGKEEYTNNEKYELKHWDWSKYTRIKEIIVRVNRIRQQNKALHTTWNVTFAETTSDQILCYVKNDPDTNNRIAVVVNLDVHHLQGAHVRLPLGELGIEPGQSYKLKDLLSGSTYIWQDEWNYVQLNPFEMPAHIFTIEPNI</sequence>
<dbReference type="GO" id="GO:0016758">
    <property type="term" value="F:hexosyltransferase activity"/>
    <property type="evidence" value="ECO:0007669"/>
    <property type="project" value="UniProtKB-UniRule"/>
</dbReference>
<dbReference type="OrthoDB" id="9805159at2"/>
<dbReference type="PANTHER" id="PTHR47786:SF2">
    <property type="entry name" value="GLYCOSYL HYDROLASE FAMILY 13 CATALYTIC DOMAIN-CONTAINING PROTEIN"/>
    <property type="match status" value="1"/>
</dbReference>
<evidence type="ECO:0000259" key="8">
    <source>
        <dbReference type="SMART" id="SM00642"/>
    </source>
</evidence>
<dbReference type="Gene3D" id="1.20.58.80">
    <property type="entry name" value="Phosphotransferase system, lactose/cellobiose-type IIA subunit"/>
    <property type="match status" value="1"/>
</dbReference>
<dbReference type="EC" id="2.4.99.16" evidence="6"/>
<evidence type="ECO:0000256" key="1">
    <source>
        <dbReference type="ARBA" id="ARBA00011738"/>
    </source>
</evidence>
<dbReference type="PANTHER" id="PTHR47786">
    <property type="entry name" value="ALPHA-1,4-GLUCAN:MALTOSE-1-PHOSPHATE MALTOSYLTRANSFERASE"/>
    <property type="match status" value="1"/>
</dbReference>
<keyword evidence="10" id="KW-1185">Reference proteome</keyword>
<dbReference type="GO" id="GO:0030979">
    <property type="term" value="P:alpha-glucan biosynthetic process"/>
    <property type="evidence" value="ECO:0007669"/>
    <property type="project" value="UniProtKB-UniRule"/>
</dbReference>
<dbReference type="CDD" id="cd11344">
    <property type="entry name" value="AmyAc_GlgE_like"/>
    <property type="match status" value="1"/>
</dbReference>
<dbReference type="InterPro" id="IPR006047">
    <property type="entry name" value="GH13_cat_dom"/>
</dbReference>
<accession>A0A2T0U9Q4</accession>
<protein>
    <recommendedName>
        <fullName evidence="6">Alpha-1,4-glucan:maltose-1-phosphate maltosyltransferase</fullName>
        <shortName evidence="6">GMPMT</shortName>
        <ecNumber evidence="6">2.4.99.16</ecNumber>
    </recommendedName>
    <alternativeName>
        <fullName evidence="6">(1-&gt;4)-alpha-D-glucan:maltose-1-phosphate alpha-D-maltosyltransferase</fullName>
    </alternativeName>
</protein>
<dbReference type="InterPro" id="IPR021828">
    <property type="entry name" value="GlgE_dom_N/S"/>
</dbReference>
<dbReference type="InterPro" id="IPR049171">
    <property type="entry name" value="GLGE_C"/>
</dbReference>
<comment type="caution">
    <text evidence="9">The sequence shown here is derived from an EMBL/GenBank/DDBJ whole genome shotgun (WGS) entry which is preliminary data.</text>
</comment>
<evidence type="ECO:0000256" key="5">
    <source>
        <dbReference type="ARBA" id="ARBA00048735"/>
    </source>
</evidence>
<keyword evidence="3 6" id="KW-0808">Transferase</keyword>
<feature type="region of interest" description="Disordered" evidence="7">
    <location>
        <begin position="246"/>
        <end position="272"/>
    </location>
</feature>
<feature type="site" description="Transition state stabilizer" evidence="6">
    <location>
        <position position="467"/>
    </location>
</feature>
<dbReference type="HAMAP" id="MF_02124">
    <property type="entry name" value="GlgE"/>
    <property type="match status" value="1"/>
</dbReference>
<keyword evidence="2 6" id="KW-0328">Glycosyltransferase</keyword>
<comment type="catalytic activity">
    <reaction evidence="5 6">
        <text>alpha-maltose 1-phosphate + [(1-&gt;4)-alpha-D-glucosyl](n) = [(1-&gt;4)-alpha-D-glucosyl](n+2) + phosphate</text>
        <dbReference type="Rhea" id="RHEA:42692"/>
        <dbReference type="Rhea" id="RHEA-COMP:9584"/>
        <dbReference type="Rhea" id="RHEA-COMP:10183"/>
        <dbReference type="ChEBI" id="CHEBI:15444"/>
        <dbReference type="ChEBI" id="CHEBI:43474"/>
        <dbReference type="ChEBI" id="CHEBI:63576"/>
        <dbReference type="EC" id="2.4.99.16"/>
    </reaction>
</comment>
<dbReference type="InterPro" id="IPR017853">
    <property type="entry name" value="GH"/>
</dbReference>
<comment type="subunit">
    <text evidence="1 6">Homodimer.</text>
</comment>
<evidence type="ECO:0000313" key="10">
    <source>
        <dbReference type="Proteomes" id="UP000238034"/>
    </source>
</evidence>
<dbReference type="Proteomes" id="UP000238034">
    <property type="component" value="Unassembled WGS sequence"/>
</dbReference>
<dbReference type="AlphaFoldDB" id="A0A2T0U9Q4"/>
<dbReference type="InterPro" id="IPR026585">
    <property type="entry name" value="GlgE"/>
</dbReference>
<organism evidence="9 10">
    <name type="scientific">Arcticibacter pallidicorallinus</name>
    <dbReference type="NCBI Taxonomy" id="1259464"/>
    <lineage>
        <taxon>Bacteria</taxon>
        <taxon>Pseudomonadati</taxon>
        <taxon>Bacteroidota</taxon>
        <taxon>Sphingobacteriia</taxon>
        <taxon>Sphingobacteriales</taxon>
        <taxon>Sphingobacteriaceae</taxon>
        <taxon>Arcticibacter</taxon>
    </lineage>
</organism>
<dbReference type="InterPro" id="IPR013780">
    <property type="entry name" value="Glyco_hydro_b"/>
</dbReference>
<dbReference type="InterPro" id="IPR013783">
    <property type="entry name" value="Ig-like_fold"/>
</dbReference>
<dbReference type="Gene3D" id="2.60.40.1180">
    <property type="entry name" value="Golgi alpha-mannosidase II"/>
    <property type="match status" value="1"/>
</dbReference>
<dbReference type="GO" id="GO:0004553">
    <property type="term" value="F:hydrolase activity, hydrolyzing O-glycosyl compounds"/>
    <property type="evidence" value="ECO:0007669"/>
    <property type="project" value="InterPro"/>
</dbReference>
<dbReference type="EMBL" id="PVTH01000002">
    <property type="protein sequence ID" value="PRY54598.1"/>
    <property type="molecule type" value="Genomic_DNA"/>
</dbReference>
<comment type="function">
    <text evidence="6">Maltosyltransferase that uses maltose 1-phosphate (M1P) as the sugar donor to elongate linear or branched alpha-(1-&gt;4)-glucans. Is involved in a branched alpha-glucan biosynthetic pathway from trehalose, together with TreS, Mak and GlgB.</text>
</comment>
<dbReference type="RefSeq" id="WP_106291921.1">
    <property type="nucleotide sequence ID" value="NZ_PVTH01000002.1"/>
</dbReference>
<dbReference type="SMART" id="SM00642">
    <property type="entry name" value="Aamy"/>
    <property type="match status" value="1"/>
</dbReference>
<evidence type="ECO:0000256" key="2">
    <source>
        <dbReference type="ARBA" id="ARBA00022676"/>
    </source>
</evidence>
<evidence type="ECO:0000256" key="7">
    <source>
        <dbReference type="SAM" id="MobiDB-lite"/>
    </source>
</evidence>
<evidence type="ECO:0000256" key="4">
    <source>
        <dbReference type="ARBA" id="ARBA00023277"/>
    </source>
</evidence>
<reference evidence="9 10" key="1">
    <citation type="submission" date="2018-03" db="EMBL/GenBank/DDBJ databases">
        <title>Genomic Encyclopedia of Type Strains, Phase III (KMG-III): the genomes of soil and plant-associated and newly described type strains.</title>
        <authorList>
            <person name="Whitman W."/>
        </authorList>
    </citation>
    <scope>NUCLEOTIDE SEQUENCE [LARGE SCALE GENOMIC DNA]</scope>
    <source>
        <strain evidence="9 10">CGMCC 1.9313</strain>
    </source>
</reference>
<feature type="active site" description="Proton donor" evidence="6">
    <location>
        <position position="409"/>
    </location>
</feature>
<feature type="active site" description="Nucleophile" evidence="6">
    <location>
        <position position="380"/>
    </location>
</feature>
<name>A0A2T0U9Q4_9SPHI</name>
<dbReference type="Pfam" id="PF21702">
    <property type="entry name" value="GLGE_C"/>
    <property type="match status" value="1"/>
</dbReference>